<dbReference type="GO" id="GO:0042597">
    <property type="term" value="C:periplasmic space"/>
    <property type="evidence" value="ECO:0007669"/>
    <property type="project" value="UniProtKB-SubCell"/>
</dbReference>
<comment type="subunit">
    <text evidence="3">Monomer.</text>
</comment>
<keyword evidence="11" id="KW-1185">Reference proteome</keyword>
<comment type="subcellular location">
    <subcellularLocation>
        <location evidence="1">Periplasm</location>
    </subcellularLocation>
</comment>
<dbReference type="InterPro" id="IPR029046">
    <property type="entry name" value="LolA/LolB/LppX"/>
</dbReference>
<evidence type="ECO:0000256" key="2">
    <source>
        <dbReference type="ARBA" id="ARBA00007615"/>
    </source>
</evidence>
<dbReference type="CDD" id="cd16325">
    <property type="entry name" value="LolA"/>
    <property type="match status" value="1"/>
</dbReference>
<dbReference type="PANTHER" id="PTHR35869:SF1">
    <property type="entry name" value="OUTER-MEMBRANE LIPOPROTEIN CARRIER PROTEIN"/>
    <property type="match status" value="1"/>
</dbReference>
<evidence type="ECO:0000313" key="11">
    <source>
        <dbReference type="Proteomes" id="UP000589520"/>
    </source>
</evidence>
<dbReference type="EMBL" id="JACCCW010000002">
    <property type="protein sequence ID" value="NYF80429.1"/>
    <property type="molecule type" value="Genomic_DNA"/>
</dbReference>
<dbReference type="GO" id="GO:0042953">
    <property type="term" value="P:lipoprotein transport"/>
    <property type="evidence" value="ECO:0007669"/>
    <property type="project" value="InterPro"/>
</dbReference>
<evidence type="ECO:0000313" key="10">
    <source>
        <dbReference type="EMBL" id="NYF80429.1"/>
    </source>
</evidence>
<comment type="similarity">
    <text evidence="2">Belongs to the LolA family.</text>
</comment>
<keyword evidence="6" id="KW-0732">Signal</keyword>
<evidence type="ECO:0000256" key="5">
    <source>
        <dbReference type="ARBA" id="ARBA00022448"/>
    </source>
</evidence>
<evidence type="ECO:0000256" key="9">
    <source>
        <dbReference type="ARBA" id="ARBA00023186"/>
    </source>
</evidence>
<evidence type="ECO:0000256" key="8">
    <source>
        <dbReference type="ARBA" id="ARBA00022927"/>
    </source>
</evidence>
<dbReference type="NCBIfam" id="TIGR00547">
    <property type="entry name" value="lolA"/>
    <property type="match status" value="1"/>
</dbReference>
<name>A0A7Y9PIM3_9BACT</name>
<keyword evidence="7" id="KW-0574">Periplasm</keyword>
<dbReference type="Pfam" id="PF03548">
    <property type="entry name" value="LolA"/>
    <property type="match status" value="1"/>
</dbReference>
<keyword evidence="10" id="KW-0449">Lipoprotein</keyword>
<dbReference type="SUPFAM" id="SSF89392">
    <property type="entry name" value="Prokaryotic lipoproteins and lipoprotein localization factors"/>
    <property type="match status" value="1"/>
</dbReference>
<keyword evidence="8" id="KW-0653">Protein transport</keyword>
<dbReference type="InterPro" id="IPR004564">
    <property type="entry name" value="OM_lipoprot_carrier_LolA-like"/>
</dbReference>
<dbReference type="Gene3D" id="2.50.20.10">
    <property type="entry name" value="Lipoprotein localisation LolA/LolB/LppX"/>
    <property type="match status" value="1"/>
</dbReference>
<evidence type="ECO:0000256" key="6">
    <source>
        <dbReference type="ARBA" id="ARBA00022729"/>
    </source>
</evidence>
<organism evidence="10 11">
    <name type="scientific">Granulicella arctica</name>
    <dbReference type="NCBI Taxonomy" id="940613"/>
    <lineage>
        <taxon>Bacteria</taxon>
        <taxon>Pseudomonadati</taxon>
        <taxon>Acidobacteriota</taxon>
        <taxon>Terriglobia</taxon>
        <taxon>Terriglobales</taxon>
        <taxon>Acidobacteriaceae</taxon>
        <taxon>Granulicella</taxon>
    </lineage>
</organism>
<comment type="caution">
    <text evidence="10">The sequence shown here is derived from an EMBL/GenBank/DDBJ whole genome shotgun (WGS) entry which is preliminary data.</text>
</comment>
<reference evidence="10 11" key="1">
    <citation type="submission" date="2020-07" db="EMBL/GenBank/DDBJ databases">
        <title>Genomic Encyclopedia of Type Strains, Phase IV (KMG-V): Genome sequencing to study the core and pangenomes of soil and plant-associated prokaryotes.</title>
        <authorList>
            <person name="Whitman W."/>
        </authorList>
    </citation>
    <scope>NUCLEOTIDE SEQUENCE [LARGE SCALE GENOMIC DNA]</scope>
    <source>
        <strain evidence="10 11">X4EP2</strain>
    </source>
</reference>
<evidence type="ECO:0000256" key="7">
    <source>
        <dbReference type="ARBA" id="ARBA00022764"/>
    </source>
</evidence>
<dbReference type="PANTHER" id="PTHR35869">
    <property type="entry name" value="OUTER-MEMBRANE LIPOPROTEIN CARRIER PROTEIN"/>
    <property type="match status" value="1"/>
</dbReference>
<dbReference type="InterPro" id="IPR018323">
    <property type="entry name" value="OM_lipoprot_carrier_LolA_Pbac"/>
</dbReference>
<dbReference type="AlphaFoldDB" id="A0A7Y9PIM3"/>
<dbReference type="RefSeq" id="WP_218892167.1">
    <property type="nucleotide sequence ID" value="NZ_JACCCW010000002.1"/>
</dbReference>
<dbReference type="Proteomes" id="UP000589520">
    <property type="component" value="Unassembled WGS sequence"/>
</dbReference>
<proteinExistence type="inferred from homology"/>
<sequence length="200" mass="22063">MSTTPLFAQSSDALIQRVDDHYNHLSSLQTHYSEHYTGMGMDRTESGTLTLKKPGRMRWSYATPAGKVFILDGKNGWFYTPGDPQAQRVSAKQLDDLRSPLRFLLGHTQLKKELDNLTVKPTPGGYEISGVPKGMAQRVKRLTLGIDSTGLILSMRLEEVDGATTDFTFSDLHENAPVKNSDFVFTPPPGVTVVDGLPPI</sequence>
<gene>
    <name evidence="10" type="ORF">HDF17_002749</name>
</gene>
<evidence type="ECO:0000256" key="1">
    <source>
        <dbReference type="ARBA" id="ARBA00004418"/>
    </source>
</evidence>
<protein>
    <recommendedName>
        <fullName evidence="4">Outer-membrane lipoprotein carrier protein</fullName>
    </recommendedName>
</protein>
<accession>A0A7Y9PIM3</accession>
<evidence type="ECO:0000256" key="3">
    <source>
        <dbReference type="ARBA" id="ARBA00011245"/>
    </source>
</evidence>
<keyword evidence="5" id="KW-0813">Transport</keyword>
<evidence type="ECO:0000256" key="4">
    <source>
        <dbReference type="ARBA" id="ARBA00014035"/>
    </source>
</evidence>
<keyword evidence="9" id="KW-0143">Chaperone</keyword>